<feature type="signal peptide" evidence="1">
    <location>
        <begin position="1"/>
        <end position="25"/>
    </location>
</feature>
<dbReference type="AlphaFoldDB" id="A0AAN4ZB97"/>
<evidence type="ECO:0008006" key="4">
    <source>
        <dbReference type="Google" id="ProtNLM"/>
    </source>
</evidence>
<keyword evidence="1" id="KW-0732">Signal</keyword>
<name>A0AAN4ZB97_9BILA</name>
<sequence>QIPMSSHRFLLCLLLSSIVVSSVEAKATMRQKRDVVKPIVGAVGGPLDGALGTVGDVYGQIPALAWLEAVIKGISATQILEANGKTVDSIVNPVLGTIVKPADKREKRDVDALLGTVGDMYGQFPALAWIQALLQGVSVTDILEANGATIDSIVNPVLGTIVKPKGTGAPAATTAPSA</sequence>
<comment type="caution">
    <text evidence="2">The sequence shown here is derived from an EMBL/GenBank/DDBJ whole genome shotgun (WGS) entry which is preliminary data.</text>
</comment>
<protein>
    <recommendedName>
        <fullName evidence="4">SXP/RAL-2 family protein Ani s 5-like cation-binding domain-containing protein</fullName>
    </recommendedName>
</protein>
<accession>A0AAN4ZB97</accession>
<evidence type="ECO:0000313" key="3">
    <source>
        <dbReference type="Proteomes" id="UP001328107"/>
    </source>
</evidence>
<feature type="chain" id="PRO_5043050683" description="SXP/RAL-2 family protein Ani s 5-like cation-binding domain-containing protein" evidence="1">
    <location>
        <begin position="26"/>
        <end position="178"/>
    </location>
</feature>
<organism evidence="2 3">
    <name type="scientific">Pristionchus mayeri</name>
    <dbReference type="NCBI Taxonomy" id="1317129"/>
    <lineage>
        <taxon>Eukaryota</taxon>
        <taxon>Metazoa</taxon>
        <taxon>Ecdysozoa</taxon>
        <taxon>Nematoda</taxon>
        <taxon>Chromadorea</taxon>
        <taxon>Rhabditida</taxon>
        <taxon>Rhabditina</taxon>
        <taxon>Diplogasteromorpha</taxon>
        <taxon>Diplogasteroidea</taxon>
        <taxon>Neodiplogasteridae</taxon>
        <taxon>Pristionchus</taxon>
    </lineage>
</organism>
<evidence type="ECO:0000313" key="2">
    <source>
        <dbReference type="EMBL" id="GMR34540.1"/>
    </source>
</evidence>
<reference evidence="3" key="1">
    <citation type="submission" date="2022-10" db="EMBL/GenBank/DDBJ databases">
        <title>Genome assembly of Pristionchus species.</title>
        <authorList>
            <person name="Yoshida K."/>
            <person name="Sommer R.J."/>
        </authorList>
    </citation>
    <scope>NUCLEOTIDE SEQUENCE [LARGE SCALE GENOMIC DNA]</scope>
    <source>
        <strain evidence="3">RS5460</strain>
    </source>
</reference>
<evidence type="ECO:0000256" key="1">
    <source>
        <dbReference type="SAM" id="SignalP"/>
    </source>
</evidence>
<feature type="non-terminal residue" evidence="2">
    <location>
        <position position="1"/>
    </location>
</feature>
<dbReference type="Proteomes" id="UP001328107">
    <property type="component" value="Unassembled WGS sequence"/>
</dbReference>
<keyword evidence="3" id="KW-1185">Reference proteome</keyword>
<gene>
    <name evidence="2" type="ORF">PMAYCL1PPCAC_04735</name>
</gene>
<proteinExistence type="predicted"/>
<dbReference type="EMBL" id="BTRK01000002">
    <property type="protein sequence ID" value="GMR34540.1"/>
    <property type="molecule type" value="Genomic_DNA"/>
</dbReference>